<name>A0A9N9EK99_9GLOM</name>
<dbReference type="EMBL" id="CAJVPV010014022">
    <property type="protein sequence ID" value="CAG8681873.1"/>
    <property type="molecule type" value="Genomic_DNA"/>
</dbReference>
<proteinExistence type="predicted"/>
<gene>
    <name evidence="3" type="ORF">AMORRO_LOCUS11284</name>
</gene>
<feature type="compositionally biased region" description="Low complexity" evidence="2">
    <location>
        <begin position="245"/>
        <end position="260"/>
    </location>
</feature>
<evidence type="ECO:0000256" key="2">
    <source>
        <dbReference type="SAM" id="MobiDB-lite"/>
    </source>
</evidence>
<evidence type="ECO:0000256" key="1">
    <source>
        <dbReference type="SAM" id="Coils"/>
    </source>
</evidence>
<keyword evidence="4" id="KW-1185">Reference proteome</keyword>
<reference evidence="3" key="1">
    <citation type="submission" date="2021-06" db="EMBL/GenBank/DDBJ databases">
        <authorList>
            <person name="Kallberg Y."/>
            <person name="Tangrot J."/>
            <person name="Rosling A."/>
        </authorList>
    </citation>
    <scope>NUCLEOTIDE SEQUENCE</scope>
    <source>
        <strain evidence="3">CL551</strain>
    </source>
</reference>
<accession>A0A9N9EK99</accession>
<feature type="coiled-coil region" evidence="1">
    <location>
        <begin position="58"/>
        <end position="85"/>
    </location>
</feature>
<keyword evidence="1" id="KW-0175">Coiled coil</keyword>
<evidence type="ECO:0000313" key="3">
    <source>
        <dbReference type="EMBL" id="CAG8681873.1"/>
    </source>
</evidence>
<dbReference type="Proteomes" id="UP000789342">
    <property type="component" value="Unassembled WGS sequence"/>
</dbReference>
<organism evidence="3 4">
    <name type="scientific">Acaulospora morrowiae</name>
    <dbReference type="NCBI Taxonomy" id="94023"/>
    <lineage>
        <taxon>Eukaryota</taxon>
        <taxon>Fungi</taxon>
        <taxon>Fungi incertae sedis</taxon>
        <taxon>Mucoromycota</taxon>
        <taxon>Glomeromycotina</taxon>
        <taxon>Glomeromycetes</taxon>
        <taxon>Diversisporales</taxon>
        <taxon>Acaulosporaceae</taxon>
        <taxon>Acaulospora</taxon>
    </lineage>
</organism>
<comment type="caution">
    <text evidence="3">The sequence shown here is derived from an EMBL/GenBank/DDBJ whole genome shotgun (WGS) entry which is preliminary data.</text>
</comment>
<feature type="compositionally biased region" description="Polar residues" evidence="2">
    <location>
        <begin position="261"/>
        <end position="284"/>
    </location>
</feature>
<dbReference type="AlphaFoldDB" id="A0A9N9EK99"/>
<dbReference type="OrthoDB" id="2391883at2759"/>
<protein>
    <submittedName>
        <fullName evidence="3">16538_t:CDS:1</fullName>
    </submittedName>
</protein>
<feature type="coiled-coil region" evidence="1">
    <location>
        <begin position="111"/>
        <end position="145"/>
    </location>
</feature>
<sequence length="458" mass="52244">MPDPPINSNNPPPPAARTSTQNLIAFLAYLSFIYQAEEEEDFESMQFSSEAIDVATKFQRLLDAYKRYKRQNELLEKEKTDLLTQNYNIRLQADQWQKAVNDITVRMDSEKRRYQQRANESDLEIQGLKKQIVQFKDEASQLQSRLGNATSFHWGDNDANNTVQLNKVISNIQDKLDEFAMVKGRDVLIIEENAARLLQQYKCTTKIGGGKGKPVLSAALQRLTLETLFHHLNKYLHQPEKSSRQNPQLVNQQLQQQHQQALATSRHSTSPQPNPRSSSLGAEQNNNLEVEITTTMTSLCDLVSQLTESRQGSDDVSRATPIKIRQQIYAVLGTRGFCKDGHPFIEQLSSAILEKIGQYRQLKSEERQSEVKKNTIEIVRDIVQLYFRLNAQEPVPDFTEFFGAGSTIQNNVMDGSWDDDNIEDLEVEICSFPLISVRGKDNVRKVLSKAQVVARKRN</sequence>
<evidence type="ECO:0000313" key="4">
    <source>
        <dbReference type="Proteomes" id="UP000789342"/>
    </source>
</evidence>
<feature type="region of interest" description="Disordered" evidence="2">
    <location>
        <begin position="238"/>
        <end position="284"/>
    </location>
</feature>